<evidence type="ECO:0000313" key="1">
    <source>
        <dbReference type="EMBL" id="NKE47159.1"/>
    </source>
</evidence>
<sequence length="56" mass="6078">MSLLNGLVAMLLRIAGFYRGPDMQQTAMPDAACPASTLKAVPAESRHARRRPNTSH</sequence>
<protein>
    <submittedName>
        <fullName evidence="1">Uncharacterized protein</fullName>
    </submittedName>
</protein>
<reference evidence="1 2" key="1">
    <citation type="submission" date="2020-03" db="EMBL/GenBank/DDBJ databases">
        <title>Roseomonas selenitidurans sp. nov. isolated from soil.</title>
        <authorList>
            <person name="Liu H."/>
        </authorList>
    </citation>
    <scope>NUCLEOTIDE SEQUENCE [LARGE SCALE GENOMIC DNA]</scope>
    <source>
        <strain evidence="1 2">JCM 15073</strain>
    </source>
</reference>
<evidence type="ECO:0000313" key="2">
    <source>
        <dbReference type="Proteomes" id="UP000765160"/>
    </source>
</evidence>
<dbReference type="RefSeq" id="WP_168052208.1">
    <property type="nucleotide sequence ID" value="NZ_JAATJR010000006.1"/>
</dbReference>
<gene>
    <name evidence="1" type="ORF">HB662_20440</name>
</gene>
<proteinExistence type="predicted"/>
<comment type="caution">
    <text evidence="1">The sequence shown here is derived from an EMBL/GenBank/DDBJ whole genome shotgun (WGS) entry which is preliminary data.</text>
</comment>
<accession>A0ABX1F4G0</accession>
<dbReference type="EMBL" id="JAAVTX010000006">
    <property type="protein sequence ID" value="NKE47159.1"/>
    <property type="molecule type" value="Genomic_DNA"/>
</dbReference>
<keyword evidence="2" id="KW-1185">Reference proteome</keyword>
<dbReference type="Proteomes" id="UP000765160">
    <property type="component" value="Unassembled WGS sequence"/>
</dbReference>
<name>A0ABX1F4G0_9PROT</name>
<organism evidence="1 2">
    <name type="scientific">Falsiroseomonas frigidaquae</name>
    <dbReference type="NCBI Taxonomy" id="487318"/>
    <lineage>
        <taxon>Bacteria</taxon>
        <taxon>Pseudomonadati</taxon>
        <taxon>Pseudomonadota</taxon>
        <taxon>Alphaproteobacteria</taxon>
        <taxon>Acetobacterales</taxon>
        <taxon>Roseomonadaceae</taxon>
        <taxon>Falsiroseomonas</taxon>
    </lineage>
</organism>